<protein>
    <submittedName>
        <fullName evidence="1">Uncharacterized protein</fullName>
    </submittedName>
</protein>
<accession>A0ABD0TVF6</accession>
<dbReference type="AlphaFoldDB" id="A0ABD0TVF6"/>
<name>A0ABD0TVF6_DENTH</name>
<dbReference type="EMBL" id="JANQDX010000020">
    <property type="protein sequence ID" value="KAL0903686.1"/>
    <property type="molecule type" value="Genomic_DNA"/>
</dbReference>
<dbReference type="Proteomes" id="UP001552299">
    <property type="component" value="Unassembled WGS sequence"/>
</dbReference>
<evidence type="ECO:0000313" key="1">
    <source>
        <dbReference type="EMBL" id="KAL0903686.1"/>
    </source>
</evidence>
<proteinExistence type="predicted"/>
<sequence length="150" mass="17065">MEQNINELEQNHHSNKRRIIQSILYLPSQNFNLIHRNHPCLHGSGSDSAIDHHFLLLLFPVPSANKTGSKHEDSKLQYVHLVKDQVQDQLCDGHGRSTAKRSSFDQYWFPETPILRAQSRQLTAPVAVAAAAAARGRQPSWRFLLGKIIR</sequence>
<keyword evidence="2" id="KW-1185">Reference proteome</keyword>
<organism evidence="1 2">
    <name type="scientific">Dendrobium thyrsiflorum</name>
    <name type="common">Pinecone-like raceme dendrobium</name>
    <name type="synonym">Orchid</name>
    <dbReference type="NCBI Taxonomy" id="117978"/>
    <lineage>
        <taxon>Eukaryota</taxon>
        <taxon>Viridiplantae</taxon>
        <taxon>Streptophyta</taxon>
        <taxon>Embryophyta</taxon>
        <taxon>Tracheophyta</taxon>
        <taxon>Spermatophyta</taxon>
        <taxon>Magnoliopsida</taxon>
        <taxon>Liliopsida</taxon>
        <taxon>Asparagales</taxon>
        <taxon>Orchidaceae</taxon>
        <taxon>Epidendroideae</taxon>
        <taxon>Malaxideae</taxon>
        <taxon>Dendrobiinae</taxon>
        <taxon>Dendrobium</taxon>
    </lineage>
</organism>
<reference evidence="1 2" key="1">
    <citation type="journal article" date="2024" name="Plant Biotechnol. J.">
        <title>Dendrobium thyrsiflorum genome and its molecular insights into genes involved in important horticultural traits.</title>
        <authorList>
            <person name="Chen B."/>
            <person name="Wang J.Y."/>
            <person name="Zheng P.J."/>
            <person name="Li K.L."/>
            <person name="Liang Y.M."/>
            <person name="Chen X.F."/>
            <person name="Zhang C."/>
            <person name="Zhao X."/>
            <person name="He X."/>
            <person name="Zhang G.Q."/>
            <person name="Liu Z.J."/>
            <person name="Xu Q."/>
        </authorList>
    </citation>
    <scope>NUCLEOTIDE SEQUENCE [LARGE SCALE GENOMIC DNA]</scope>
    <source>
        <strain evidence="1">GZMU011</strain>
    </source>
</reference>
<comment type="caution">
    <text evidence="1">The sequence shown here is derived from an EMBL/GenBank/DDBJ whole genome shotgun (WGS) entry which is preliminary data.</text>
</comment>
<evidence type="ECO:0000313" key="2">
    <source>
        <dbReference type="Proteomes" id="UP001552299"/>
    </source>
</evidence>
<gene>
    <name evidence="1" type="ORF">M5K25_028084</name>
</gene>